<evidence type="ECO:0000313" key="2">
    <source>
        <dbReference type="Proteomes" id="UP001596380"/>
    </source>
</evidence>
<keyword evidence="2" id="KW-1185">Reference proteome</keyword>
<proteinExistence type="predicted"/>
<protein>
    <recommendedName>
        <fullName evidence="3">Butirosin biosynthesis protein H N-terminal domain-containing protein</fullName>
    </recommendedName>
</protein>
<organism evidence="1 2">
    <name type="scientific">Actinomadura yumaensis</name>
    <dbReference type="NCBI Taxonomy" id="111807"/>
    <lineage>
        <taxon>Bacteria</taxon>
        <taxon>Bacillati</taxon>
        <taxon>Actinomycetota</taxon>
        <taxon>Actinomycetes</taxon>
        <taxon>Streptosporangiales</taxon>
        <taxon>Thermomonosporaceae</taxon>
        <taxon>Actinomadura</taxon>
    </lineage>
</organism>
<evidence type="ECO:0000313" key="1">
    <source>
        <dbReference type="EMBL" id="MFC6887024.1"/>
    </source>
</evidence>
<evidence type="ECO:0008006" key="3">
    <source>
        <dbReference type="Google" id="ProtNLM"/>
    </source>
</evidence>
<dbReference type="RefSeq" id="WP_378064159.1">
    <property type="nucleotide sequence ID" value="NZ_JBHSXS010000066.1"/>
</dbReference>
<comment type="caution">
    <text evidence="1">The sequence shown here is derived from an EMBL/GenBank/DDBJ whole genome shotgun (WGS) entry which is preliminary data.</text>
</comment>
<accession>A0ABW2CYV3</accession>
<name>A0ABW2CYV3_9ACTN</name>
<dbReference type="Proteomes" id="UP001596380">
    <property type="component" value="Unassembled WGS sequence"/>
</dbReference>
<dbReference type="EMBL" id="JBHSXS010000066">
    <property type="protein sequence ID" value="MFC6887024.1"/>
    <property type="molecule type" value="Genomic_DNA"/>
</dbReference>
<reference evidence="2" key="1">
    <citation type="journal article" date="2019" name="Int. J. Syst. Evol. Microbiol.">
        <title>The Global Catalogue of Microorganisms (GCM) 10K type strain sequencing project: providing services to taxonomists for standard genome sequencing and annotation.</title>
        <authorList>
            <consortium name="The Broad Institute Genomics Platform"/>
            <consortium name="The Broad Institute Genome Sequencing Center for Infectious Disease"/>
            <person name="Wu L."/>
            <person name="Ma J."/>
        </authorList>
    </citation>
    <scope>NUCLEOTIDE SEQUENCE [LARGE SCALE GENOMIC DNA]</scope>
    <source>
        <strain evidence="2">JCM 3369</strain>
    </source>
</reference>
<gene>
    <name evidence="1" type="ORF">ACFQKB_45175</name>
</gene>
<sequence length="347" mass="37266">MEGSTAVVSPSSLAEAGLDPGLLDCWEVTLGMALLAQGCRDVRSVLGSQWWFAYDPGGGAAPRLDFEPQAERCAALAGLRPRSERVEEGELADACERALSDGRVPMVVTDAYQLPWCPYTGRKHVEHSFVVTAVTGPPRTLQVVDGYDNRTEWGDARPLETTVDAALTAVLERDPATEFVSLHPEKGAEDAAKAADGAGVDRAALFRANLAALAGRGPGDPYEAFIEENRPDDVGPSAFDRFCEACWTIERRRGLYATWLDDLAAEPGSPVPADLGDRFRDAVVARWSEVNRFAYLALRRLRAGRRAPGGVADLLAAAAAAERDLAAAFVAEFSPGAAQEPGKKERR</sequence>